<feature type="transmembrane region" description="Helical" evidence="1">
    <location>
        <begin position="199"/>
        <end position="217"/>
    </location>
</feature>
<proteinExistence type="predicted"/>
<feature type="transmembrane region" description="Helical" evidence="1">
    <location>
        <begin position="109"/>
        <end position="134"/>
    </location>
</feature>
<accession>A0A0S7BKF1</accession>
<gene>
    <name evidence="2" type="ORF">ATC1_13867</name>
</gene>
<keyword evidence="1" id="KW-0472">Membrane</keyword>
<reference evidence="2" key="1">
    <citation type="journal article" date="2015" name="Genome Announc.">
        <title>Draft Genome Sequence of Anaerolineae Strain TC1, a Novel Isolate from a Methanogenic Wastewater Treatment System.</title>
        <authorList>
            <person name="Matsuura N."/>
            <person name="Tourlousse D.M."/>
            <person name="Sun L."/>
            <person name="Toyonaga M."/>
            <person name="Kuroda K."/>
            <person name="Ohashi A."/>
            <person name="Cruz R."/>
            <person name="Yamaguchi T."/>
            <person name="Sekiguchi Y."/>
        </authorList>
    </citation>
    <scope>NUCLEOTIDE SEQUENCE [LARGE SCALE GENOMIC DNA]</scope>
    <source>
        <strain evidence="2">TC1</strain>
    </source>
</reference>
<feature type="transmembrane region" description="Helical" evidence="1">
    <location>
        <begin position="170"/>
        <end position="192"/>
    </location>
</feature>
<feature type="transmembrane region" description="Helical" evidence="1">
    <location>
        <begin position="246"/>
        <end position="268"/>
    </location>
</feature>
<evidence type="ECO:0000313" key="3">
    <source>
        <dbReference type="Proteomes" id="UP000053370"/>
    </source>
</evidence>
<feature type="transmembrane region" description="Helical" evidence="1">
    <location>
        <begin position="69"/>
        <end position="88"/>
    </location>
</feature>
<dbReference type="RefSeq" id="WP_062280980.1">
    <property type="nucleotide sequence ID" value="NZ_DF968181.1"/>
</dbReference>
<evidence type="ECO:0000313" key="2">
    <source>
        <dbReference type="EMBL" id="GAP40885.1"/>
    </source>
</evidence>
<dbReference type="EMBL" id="DF968181">
    <property type="protein sequence ID" value="GAP40885.1"/>
    <property type="molecule type" value="Genomic_DNA"/>
</dbReference>
<keyword evidence="1" id="KW-0812">Transmembrane</keyword>
<dbReference type="STRING" id="1678840.ATC1_13867"/>
<dbReference type="OrthoDB" id="9994618at2"/>
<evidence type="ECO:0000256" key="1">
    <source>
        <dbReference type="SAM" id="Phobius"/>
    </source>
</evidence>
<keyword evidence="1" id="KW-1133">Transmembrane helix</keyword>
<dbReference type="Proteomes" id="UP000053370">
    <property type="component" value="Unassembled WGS sequence"/>
</dbReference>
<organism evidence="2">
    <name type="scientific">Flexilinea flocculi</name>
    <dbReference type="NCBI Taxonomy" id="1678840"/>
    <lineage>
        <taxon>Bacteria</taxon>
        <taxon>Bacillati</taxon>
        <taxon>Chloroflexota</taxon>
        <taxon>Anaerolineae</taxon>
        <taxon>Anaerolineales</taxon>
        <taxon>Anaerolineaceae</taxon>
        <taxon>Flexilinea</taxon>
    </lineage>
</organism>
<keyword evidence="3" id="KW-1185">Reference proteome</keyword>
<name>A0A0S7BKF1_9CHLR</name>
<sequence length="286" mass="32498">MTDRNSEISRTARFVWLQMTGKIIRKRWLIPVLIALLIGSNETNRFVLQRTVYGNSYNVWDILFSVFSNSNYLLFVLNNIFLFLIFDITSESEFGQTLILKLGSREKWWVSKVVLLGISVICFATINIAIVFGITSFSFSIQEKWSLGAQLVPENSYLSAGMLATLPFPLFIRLLSLLNLGWFGLGLFTLVISTFSRRSIVGFLAGVALNFVGLIIYKGSFSPAITSLSFPQHMILNLQYAKMQELLPVSSFHFALLYWSFWILLLLLSGMQLGKRKDFFGGAHLR</sequence>
<protein>
    <submittedName>
        <fullName evidence="2">ABC-2 family transporter protein</fullName>
    </submittedName>
</protein>
<dbReference type="AlphaFoldDB" id="A0A0S7BKF1"/>